<feature type="transmembrane region" description="Helical" evidence="1">
    <location>
        <begin position="34"/>
        <end position="56"/>
    </location>
</feature>
<keyword evidence="1" id="KW-0812">Transmembrane</keyword>
<dbReference type="RefSeq" id="WP_327918655.1">
    <property type="nucleotide sequence ID" value="NZ_JARMCT010000069.1"/>
</dbReference>
<keyword evidence="1" id="KW-1133">Transmembrane helix</keyword>
<evidence type="ECO:0000313" key="2">
    <source>
        <dbReference type="EMBL" id="MED1569638.1"/>
    </source>
</evidence>
<proteinExistence type="predicted"/>
<accession>A0ABU6N3H4</accession>
<dbReference type="EMBL" id="JARMDB010000049">
    <property type="protein sequence ID" value="MED1569638.1"/>
    <property type="molecule type" value="Genomic_DNA"/>
</dbReference>
<evidence type="ECO:0000256" key="1">
    <source>
        <dbReference type="SAM" id="Phobius"/>
    </source>
</evidence>
<protein>
    <submittedName>
        <fullName evidence="2">Uncharacterized protein</fullName>
    </submittedName>
</protein>
<comment type="caution">
    <text evidence="2">The sequence shown here is derived from an EMBL/GenBank/DDBJ whole genome shotgun (WGS) entry which is preliminary data.</text>
</comment>
<gene>
    <name evidence="2" type="ORF">P4U88_28320</name>
</gene>
<reference evidence="2 3" key="1">
    <citation type="submission" date="2023-03" db="EMBL/GenBank/DDBJ databases">
        <title>Bacillus Genome Sequencing.</title>
        <authorList>
            <person name="Dunlap C."/>
        </authorList>
    </citation>
    <scope>NUCLEOTIDE SEQUENCE [LARGE SCALE GENOMIC DNA]</scope>
    <source>
        <strain evidence="2 3">B-615</strain>
    </source>
</reference>
<keyword evidence="3" id="KW-1185">Reference proteome</keyword>
<sequence>MGIYYVPLFLILGTAIFLFFLSGSSKIKAKNLSLIMVCLGINLLTSPIAFLIGGIADYAGGVAYYGAYYAGDSAIAPPLISRALYFLGGFLFIQGIPLLILLAAFWKFARAKKKSTHRILK</sequence>
<evidence type="ECO:0000313" key="3">
    <source>
        <dbReference type="Proteomes" id="UP001309448"/>
    </source>
</evidence>
<keyword evidence="1" id="KW-0472">Membrane</keyword>
<organism evidence="2 3">
    <name type="scientific">Bacillus paramycoides</name>
    <dbReference type="NCBI Taxonomy" id="2026194"/>
    <lineage>
        <taxon>Bacteria</taxon>
        <taxon>Bacillati</taxon>
        <taxon>Bacillota</taxon>
        <taxon>Bacilli</taxon>
        <taxon>Bacillales</taxon>
        <taxon>Bacillaceae</taxon>
        <taxon>Bacillus</taxon>
        <taxon>Bacillus cereus group</taxon>
    </lineage>
</organism>
<name>A0ABU6N3H4_9BACI</name>
<dbReference type="Proteomes" id="UP001309448">
    <property type="component" value="Unassembled WGS sequence"/>
</dbReference>
<feature type="transmembrane region" description="Helical" evidence="1">
    <location>
        <begin position="6"/>
        <end position="22"/>
    </location>
</feature>
<feature type="transmembrane region" description="Helical" evidence="1">
    <location>
        <begin position="83"/>
        <end position="106"/>
    </location>
</feature>